<dbReference type="Proteomes" id="UP000316291">
    <property type="component" value="Unassembled WGS sequence"/>
</dbReference>
<comment type="caution">
    <text evidence="1">The sequence shown here is derived from an EMBL/GenBank/DDBJ whole genome shotgun (WGS) entry which is preliminary data.</text>
</comment>
<keyword evidence="2" id="KW-1185">Reference proteome</keyword>
<organism evidence="1 2">
    <name type="scientific">Bradyrhizobium huanghuaihaiense</name>
    <dbReference type="NCBI Taxonomy" id="990078"/>
    <lineage>
        <taxon>Bacteria</taxon>
        <taxon>Pseudomonadati</taxon>
        <taxon>Pseudomonadota</taxon>
        <taxon>Alphaproteobacteria</taxon>
        <taxon>Hyphomicrobiales</taxon>
        <taxon>Nitrobacteraceae</taxon>
        <taxon>Bradyrhizobium</taxon>
    </lineage>
</organism>
<evidence type="ECO:0000313" key="1">
    <source>
        <dbReference type="EMBL" id="TWI72514.1"/>
    </source>
</evidence>
<dbReference type="Gene3D" id="3.40.50.1820">
    <property type="entry name" value="alpha/beta hydrolase"/>
    <property type="match status" value="1"/>
</dbReference>
<name>A0A562RV33_9BRAD</name>
<dbReference type="PROSITE" id="PS51318">
    <property type="entry name" value="TAT"/>
    <property type="match status" value="1"/>
</dbReference>
<accession>A0A562RV33</accession>
<dbReference type="InterPro" id="IPR014586">
    <property type="entry name" value="UCP033909"/>
</dbReference>
<dbReference type="EMBL" id="VLLA01000004">
    <property type="protein sequence ID" value="TWI72514.1"/>
    <property type="molecule type" value="Genomic_DNA"/>
</dbReference>
<dbReference type="InterPro" id="IPR010297">
    <property type="entry name" value="DUF900_hydrolase"/>
</dbReference>
<protein>
    <submittedName>
        <fullName evidence="1">Esterase/lipase superfamily enzyme</fullName>
    </submittedName>
</protein>
<dbReference type="PANTHER" id="PTHR36513:SF1">
    <property type="entry name" value="TRANSMEMBRANE PROTEIN"/>
    <property type="match status" value="1"/>
</dbReference>
<dbReference type="Pfam" id="PF05990">
    <property type="entry name" value="DUF900"/>
    <property type="match status" value="1"/>
</dbReference>
<evidence type="ECO:0000313" key="2">
    <source>
        <dbReference type="Proteomes" id="UP000316291"/>
    </source>
</evidence>
<dbReference type="PANTHER" id="PTHR36513">
    <property type="entry name" value="ABC TRANSMEMBRANE TYPE-1 DOMAIN-CONTAINING PROTEIN"/>
    <property type="match status" value="1"/>
</dbReference>
<dbReference type="InterPro" id="IPR006311">
    <property type="entry name" value="TAT_signal"/>
</dbReference>
<reference evidence="1 2" key="1">
    <citation type="journal article" date="2015" name="Stand. Genomic Sci.">
        <title>Genomic Encyclopedia of Bacterial and Archaeal Type Strains, Phase III: the genomes of soil and plant-associated and newly described type strains.</title>
        <authorList>
            <person name="Whitman W.B."/>
            <person name="Woyke T."/>
            <person name="Klenk H.P."/>
            <person name="Zhou Y."/>
            <person name="Lilburn T.G."/>
            <person name="Beck B.J."/>
            <person name="De Vos P."/>
            <person name="Vandamme P."/>
            <person name="Eisen J.A."/>
            <person name="Garrity G."/>
            <person name="Hugenholtz P."/>
            <person name="Kyrpides N.C."/>
        </authorList>
    </citation>
    <scope>NUCLEOTIDE SEQUENCE [LARGE SCALE GENOMIC DNA]</scope>
    <source>
        <strain evidence="1 2">CGMCC 1.10948</strain>
    </source>
</reference>
<dbReference type="AlphaFoldDB" id="A0A562RV33"/>
<proteinExistence type="predicted"/>
<sequence>MSTQPRHCSAVFSPPLSFREKGGAAYGGHSSLGFRVIVRRLLQPNSRHSVSRRALLGGFVSAGSALALGGCAGLGATGARFDASSLSVDPTLLVTTTRKPVGGGRTKPWFGPERATSMTVARARLVAPDESRLSLASVGLGDWRLDRIEPVSADAGDLAAQAGGGDVLIYVHGFKQTFETAVLDAAHLSDGIKFRGRTMAFSWPSKAGLFDYAYDRDSAMWSRDDFERVLSALVSAPSGGRVHIVAHSMGTMLTLESLRQLYARYGDTVTSKIGAVVFAAPDIDMDVFSSAIQRIGPLAGKITVIAATNDRALALSGQIAGGMTRVGAAEKAAIARLGVRVVDASQEGWGIINHDLFLSNADVQRVIRRSIDGTTA</sequence>
<dbReference type="SUPFAM" id="SSF53474">
    <property type="entry name" value="alpha/beta-Hydrolases"/>
    <property type="match status" value="1"/>
</dbReference>
<gene>
    <name evidence="1" type="ORF">IQ16_02092</name>
</gene>
<dbReference type="InterPro" id="IPR029058">
    <property type="entry name" value="AB_hydrolase_fold"/>
</dbReference>
<dbReference type="PIRSF" id="PIRSF033909">
    <property type="entry name" value="UCP033909"/>
    <property type="match status" value="1"/>
</dbReference>